<dbReference type="EMBL" id="JAOWKX010000003">
    <property type="protein sequence ID" value="MCV2884461.1"/>
    <property type="molecule type" value="Genomic_DNA"/>
</dbReference>
<feature type="compositionally biased region" description="Low complexity" evidence="1">
    <location>
        <begin position="96"/>
        <end position="106"/>
    </location>
</feature>
<sequence>MNFDVERALFQGEYKTLLAGEREFIAVIREGYKPINQGIAILLGDIGENPLNGNSLARMSPNLNRYGYTTVSASSPFWDMYGIPKGFGQNQQENTDSQAAAAPAPASDEEQTAVTEQTESAKTDNTNAPSESSNPEPEHPRAVGSLLDIAQSDAHKQALSLQVQAILNATEEYTGFRLIIARGTTAAVMLSLLNEEAIPLPDAFVAVSPFWPEREGSLALVEDMAQTSVPVLDVYSQWDNPWSLAFAEHRNIAANKALKLHYRQRELPGQRIDHEQFELLSKAIYGWLTSMGW</sequence>
<feature type="region of interest" description="Disordered" evidence="1">
    <location>
        <begin position="88"/>
        <end position="141"/>
    </location>
</feature>
<gene>
    <name evidence="2" type="ORF">OE749_07120</name>
</gene>
<feature type="compositionally biased region" description="Low complexity" evidence="1">
    <location>
        <begin position="125"/>
        <end position="135"/>
    </location>
</feature>
<organism evidence="2 3">
    <name type="scientific">Fluctibacter corallii</name>
    <dbReference type="NCBI Taxonomy" id="2984329"/>
    <lineage>
        <taxon>Bacteria</taxon>
        <taxon>Pseudomonadati</taxon>
        <taxon>Pseudomonadota</taxon>
        <taxon>Gammaproteobacteria</taxon>
        <taxon>Alteromonadales</taxon>
        <taxon>Alteromonadaceae</taxon>
        <taxon>Fluctibacter</taxon>
    </lineage>
</organism>
<name>A0ABT3A816_9ALTE</name>
<accession>A0ABT3A816</accession>
<protein>
    <submittedName>
        <fullName evidence="2">Alpha/beta hydrolase family protein</fullName>
    </submittedName>
</protein>
<dbReference type="Pfam" id="PF12048">
    <property type="entry name" value="DUF3530"/>
    <property type="match status" value="1"/>
</dbReference>
<evidence type="ECO:0000313" key="3">
    <source>
        <dbReference type="Proteomes" id="UP001652504"/>
    </source>
</evidence>
<feature type="compositionally biased region" description="Polar residues" evidence="1">
    <location>
        <begin position="112"/>
        <end position="124"/>
    </location>
</feature>
<dbReference type="GO" id="GO:0016787">
    <property type="term" value="F:hydrolase activity"/>
    <property type="evidence" value="ECO:0007669"/>
    <property type="project" value="UniProtKB-KW"/>
</dbReference>
<dbReference type="RefSeq" id="WP_263711727.1">
    <property type="nucleotide sequence ID" value="NZ_JAOWKX010000003.1"/>
</dbReference>
<reference evidence="2 3" key="1">
    <citation type="submission" date="2022-10" db="EMBL/GenBank/DDBJ databases">
        <title>Aestuariibacter sp. AA17 isolated from Montipora capitata coral fragment.</title>
        <authorList>
            <person name="Emsley S.A."/>
            <person name="Pfannmuller K.M."/>
            <person name="Loughran R.M."/>
            <person name="Shlafstein M."/>
            <person name="Papke E."/>
            <person name="Saw J.H."/>
            <person name="Ushijima B."/>
            <person name="Videau P."/>
        </authorList>
    </citation>
    <scope>NUCLEOTIDE SEQUENCE [LARGE SCALE GENOMIC DNA]</scope>
    <source>
        <strain evidence="2 3">AA17</strain>
    </source>
</reference>
<comment type="caution">
    <text evidence="2">The sequence shown here is derived from an EMBL/GenBank/DDBJ whole genome shotgun (WGS) entry which is preliminary data.</text>
</comment>
<keyword evidence="2" id="KW-0378">Hydrolase</keyword>
<dbReference type="Proteomes" id="UP001652504">
    <property type="component" value="Unassembled WGS sequence"/>
</dbReference>
<proteinExistence type="predicted"/>
<dbReference type="InterPro" id="IPR022529">
    <property type="entry name" value="DUF3530"/>
</dbReference>
<evidence type="ECO:0000256" key="1">
    <source>
        <dbReference type="SAM" id="MobiDB-lite"/>
    </source>
</evidence>
<evidence type="ECO:0000313" key="2">
    <source>
        <dbReference type="EMBL" id="MCV2884461.1"/>
    </source>
</evidence>
<keyword evidence="3" id="KW-1185">Reference proteome</keyword>